<sequence>RGCQLLNISKSETGSWGWERIIRRPFGVGGLLVLRLLCSTFNLFISTLYGRGLQPLTRNKKKRKRILTFFSEF</sequence>
<name>A0A1A8AKE8_NOTFU</name>
<feature type="non-terminal residue" evidence="2">
    <location>
        <position position="1"/>
    </location>
</feature>
<evidence type="ECO:0000256" key="1">
    <source>
        <dbReference type="SAM" id="Phobius"/>
    </source>
</evidence>
<reference evidence="2" key="2">
    <citation type="submission" date="2016-06" db="EMBL/GenBank/DDBJ databases">
        <title>The genome of a short-lived fish provides insights into sex chromosome evolution and the genetic control of aging.</title>
        <authorList>
            <person name="Reichwald K."/>
            <person name="Felder M."/>
            <person name="Petzold A."/>
            <person name="Koch P."/>
            <person name="Groth M."/>
            <person name="Platzer M."/>
        </authorList>
    </citation>
    <scope>NUCLEOTIDE SEQUENCE</scope>
    <source>
        <tissue evidence="2">Brain</tissue>
    </source>
</reference>
<dbReference type="AlphaFoldDB" id="A0A1A8AKE8"/>
<keyword evidence="1" id="KW-0812">Transmembrane</keyword>
<accession>A0A1A8AKE8</accession>
<protein>
    <submittedName>
        <fullName evidence="2">Uncharacterized protein</fullName>
    </submittedName>
</protein>
<dbReference type="EMBL" id="HADY01016678">
    <property type="protein sequence ID" value="SBP55163.1"/>
    <property type="molecule type" value="Transcribed_RNA"/>
</dbReference>
<keyword evidence="1" id="KW-1133">Transmembrane helix</keyword>
<organism evidence="2">
    <name type="scientific">Nothobranchius furzeri</name>
    <name type="common">Turquoise killifish</name>
    <dbReference type="NCBI Taxonomy" id="105023"/>
    <lineage>
        <taxon>Eukaryota</taxon>
        <taxon>Metazoa</taxon>
        <taxon>Chordata</taxon>
        <taxon>Craniata</taxon>
        <taxon>Vertebrata</taxon>
        <taxon>Euteleostomi</taxon>
        <taxon>Actinopterygii</taxon>
        <taxon>Neopterygii</taxon>
        <taxon>Teleostei</taxon>
        <taxon>Neoteleostei</taxon>
        <taxon>Acanthomorphata</taxon>
        <taxon>Ovalentaria</taxon>
        <taxon>Atherinomorphae</taxon>
        <taxon>Cyprinodontiformes</taxon>
        <taxon>Nothobranchiidae</taxon>
        <taxon>Nothobranchius</taxon>
    </lineage>
</organism>
<dbReference type="EMBL" id="HAEJ01006221">
    <property type="protein sequence ID" value="SBS46678.1"/>
    <property type="molecule type" value="Transcribed_RNA"/>
</dbReference>
<evidence type="ECO:0000313" key="2">
    <source>
        <dbReference type="EMBL" id="SBP55163.1"/>
    </source>
</evidence>
<proteinExistence type="predicted"/>
<gene>
    <name evidence="2" type="primary">Nfu_g_1_024811</name>
</gene>
<reference evidence="2" key="1">
    <citation type="submission" date="2016-05" db="EMBL/GenBank/DDBJ databases">
        <authorList>
            <person name="Lavstsen T."/>
            <person name="Jespersen J.S."/>
        </authorList>
    </citation>
    <scope>NUCLEOTIDE SEQUENCE</scope>
    <source>
        <tissue evidence="2">Brain</tissue>
    </source>
</reference>
<feature type="non-terminal residue" evidence="2">
    <location>
        <position position="73"/>
    </location>
</feature>
<keyword evidence="1" id="KW-0472">Membrane</keyword>
<feature type="transmembrane region" description="Helical" evidence="1">
    <location>
        <begin position="32"/>
        <end position="53"/>
    </location>
</feature>